<proteinExistence type="predicted"/>
<protein>
    <submittedName>
        <fullName evidence="1">Uncharacterized protein</fullName>
    </submittedName>
</protein>
<keyword evidence="2" id="KW-1185">Reference proteome</keyword>
<accession>A0A1D1UX84</accession>
<dbReference type="OrthoDB" id="10116314at2759"/>
<evidence type="ECO:0000313" key="1">
    <source>
        <dbReference type="EMBL" id="GAU92302.1"/>
    </source>
</evidence>
<organism evidence="1 2">
    <name type="scientific">Ramazzottius varieornatus</name>
    <name type="common">Water bear</name>
    <name type="synonym">Tardigrade</name>
    <dbReference type="NCBI Taxonomy" id="947166"/>
    <lineage>
        <taxon>Eukaryota</taxon>
        <taxon>Metazoa</taxon>
        <taxon>Ecdysozoa</taxon>
        <taxon>Tardigrada</taxon>
        <taxon>Eutardigrada</taxon>
        <taxon>Parachela</taxon>
        <taxon>Hypsibioidea</taxon>
        <taxon>Ramazzottiidae</taxon>
        <taxon>Ramazzottius</taxon>
    </lineage>
</organism>
<name>A0A1D1UX84_RAMVA</name>
<dbReference type="EMBL" id="BDGG01000002">
    <property type="protein sequence ID" value="GAU92302.1"/>
    <property type="molecule type" value="Genomic_DNA"/>
</dbReference>
<gene>
    <name evidence="1" type="primary">RvY_04400</name>
    <name evidence="1" type="synonym">RvY_04400.1</name>
    <name evidence="1" type="ORF">RvY_04400-1</name>
</gene>
<dbReference type="AlphaFoldDB" id="A0A1D1UX84"/>
<evidence type="ECO:0000313" key="2">
    <source>
        <dbReference type="Proteomes" id="UP000186922"/>
    </source>
</evidence>
<sequence>MFLLCRDAFNDFTSIGSVWCKFMMPYKPPTNGIYPFYPNCFTKNFTTQFFCYTPRFHDAAVDSFITAFFDNEFSFNLYRPFVDDSAPYKCCKAPTGYYIDYSSCYYMPTHDQFWEYYDSPIQLSGGYFLVYCATGYVMTGLAKKAHPVTQEYHIEWIQCCRLGFGPREKLLAVRIALPRPPPVASSYSSSKEPIQSSYSGGVPNQAYADSGYSPAPYTNVTQASPTAGLGGPFDGVSGKARTPADLKGIFKNLDGLAINPQKPTVKT</sequence>
<reference evidence="1 2" key="1">
    <citation type="journal article" date="2016" name="Nat. Commun.">
        <title>Extremotolerant tardigrade genome and improved radiotolerance of human cultured cells by tardigrade-unique protein.</title>
        <authorList>
            <person name="Hashimoto T."/>
            <person name="Horikawa D.D."/>
            <person name="Saito Y."/>
            <person name="Kuwahara H."/>
            <person name="Kozuka-Hata H."/>
            <person name="Shin-I T."/>
            <person name="Minakuchi Y."/>
            <person name="Ohishi K."/>
            <person name="Motoyama A."/>
            <person name="Aizu T."/>
            <person name="Enomoto A."/>
            <person name="Kondo K."/>
            <person name="Tanaka S."/>
            <person name="Hara Y."/>
            <person name="Koshikawa S."/>
            <person name="Sagara H."/>
            <person name="Miura T."/>
            <person name="Yokobori S."/>
            <person name="Miyagawa K."/>
            <person name="Suzuki Y."/>
            <person name="Kubo T."/>
            <person name="Oyama M."/>
            <person name="Kohara Y."/>
            <person name="Fujiyama A."/>
            <person name="Arakawa K."/>
            <person name="Katayama T."/>
            <person name="Toyoda A."/>
            <person name="Kunieda T."/>
        </authorList>
    </citation>
    <scope>NUCLEOTIDE SEQUENCE [LARGE SCALE GENOMIC DNA]</scope>
    <source>
        <strain evidence="1 2">YOKOZUNA-1</strain>
    </source>
</reference>
<comment type="caution">
    <text evidence="1">The sequence shown here is derived from an EMBL/GenBank/DDBJ whole genome shotgun (WGS) entry which is preliminary data.</text>
</comment>
<dbReference type="Proteomes" id="UP000186922">
    <property type="component" value="Unassembled WGS sequence"/>
</dbReference>